<keyword evidence="3" id="KW-1185">Reference proteome</keyword>
<feature type="compositionally biased region" description="Basic and acidic residues" evidence="1">
    <location>
        <begin position="54"/>
        <end position="70"/>
    </location>
</feature>
<gene>
    <name evidence="2" type="ORF">ANN_07692</name>
</gene>
<feature type="compositionally biased region" description="Low complexity" evidence="1">
    <location>
        <begin position="89"/>
        <end position="102"/>
    </location>
</feature>
<accession>A0ABQ8T0U7</accession>
<reference evidence="2 3" key="1">
    <citation type="journal article" date="2022" name="Allergy">
        <title>Genome assembly and annotation of Periplaneta americana reveal a comprehensive cockroach allergen profile.</title>
        <authorList>
            <person name="Wang L."/>
            <person name="Xiong Q."/>
            <person name="Saelim N."/>
            <person name="Wang L."/>
            <person name="Nong W."/>
            <person name="Wan A.T."/>
            <person name="Shi M."/>
            <person name="Liu X."/>
            <person name="Cao Q."/>
            <person name="Hui J.H.L."/>
            <person name="Sookrung N."/>
            <person name="Leung T.F."/>
            <person name="Tungtrongchitr A."/>
            <person name="Tsui S.K.W."/>
        </authorList>
    </citation>
    <scope>NUCLEOTIDE SEQUENCE [LARGE SCALE GENOMIC DNA]</scope>
    <source>
        <strain evidence="2">PWHHKU_190912</strain>
    </source>
</reference>
<dbReference type="EMBL" id="JAJSOF020000017">
    <property type="protein sequence ID" value="KAJ4439565.1"/>
    <property type="molecule type" value="Genomic_DNA"/>
</dbReference>
<proteinExistence type="predicted"/>
<evidence type="ECO:0000313" key="3">
    <source>
        <dbReference type="Proteomes" id="UP001148838"/>
    </source>
</evidence>
<feature type="compositionally biased region" description="Basic and acidic residues" evidence="1">
    <location>
        <begin position="25"/>
        <end position="42"/>
    </location>
</feature>
<dbReference type="Proteomes" id="UP001148838">
    <property type="component" value="Unassembled WGS sequence"/>
</dbReference>
<feature type="region of interest" description="Disordered" evidence="1">
    <location>
        <begin position="1"/>
        <end position="102"/>
    </location>
</feature>
<sequence>MAGLCEGDNEPPGSLKASLPQSDHWSTKDGQEDQGGDKENKRNNVNKGNTMRKRGIEEQEEYKMNKENKGKTRRGNGRKGEQGEDEEINGNTTTTTGIEEGE</sequence>
<name>A0ABQ8T0U7_PERAM</name>
<comment type="caution">
    <text evidence="2">The sequence shown here is derived from an EMBL/GenBank/DDBJ whole genome shotgun (WGS) entry which is preliminary data.</text>
</comment>
<organism evidence="2 3">
    <name type="scientific">Periplaneta americana</name>
    <name type="common">American cockroach</name>
    <name type="synonym">Blatta americana</name>
    <dbReference type="NCBI Taxonomy" id="6978"/>
    <lineage>
        <taxon>Eukaryota</taxon>
        <taxon>Metazoa</taxon>
        <taxon>Ecdysozoa</taxon>
        <taxon>Arthropoda</taxon>
        <taxon>Hexapoda</taxon>
        <taxon>Insecta</taxon>
        <taxon>Pterygota</taxon>
        <taxon>Neoptera</taxon>
        <taxon>Polyneoptera</taxon>
        <taxon>Dictyoptera</taxon>
        <taxon>Blattodea</taxon>
        <taxon>Blattoidea</taxon>
        <taxon>Blattidae</taxon>
        <taxon>Blattinae</taxon>
        <taxon>Periplaneta</taxon>
    </lineage>
</organism>
<protein>
    <submittedName>
        <fullName evidence="2">Uncharacterized protein</fullName>
    </submittedName>
</protein>
<evidence type="ECO:0000256" key="1">
    <source>
        <dbReference type="SAM" id="MobiDB-lite"/>
    </source>
</evidence>
<evidence type="ECO:0000313" key="2">
    <source>
        <dbReference type="EMBL" id="KAJ4439565.1"/>
    </source>
</evidence>